<feature type="transmembrane region" description="Helical" evidence="1">
    <location>
        <begin position="31"/>
        <end position="55"/>
    </location>
</feature>
<dbReference type="Pfam" id="PF00892">
    <property type="entry name" value="EamA"/>
    <property type="match status" value="1"/>
</dbReference>
<evidence type="ECO:0000256" key="1">
    <source>
        <dbReference type="SAM" id="Phobius"/>
    </source>
</evidence>
<comment type="caution">
    <text evidence="3">The sequence shown here is derived from an EMBL/GenBank/DDBJ whole genome shotgun (WGS) entry which is preliminary data.</text>
</comment>
<proteinExistence type="predicted"/>
<keyword evidence="1" id="KW-0812">Transmembrane</keyword>
<dbReference type="Proteomes" id="UP000051124">
    <property type="component" value="Unassembled WGS sequence"/>
</dbReference>
<dbReference type="InterPro" id="IPR037185">
    <property type="entry name" value="EmrE-like"/>
</dbReference>
<dbReference type="EMBL" id="LIZT01000024">
    <property type="protein sequence ID" value="KPJ50342.1"/>
    <property type="molecule type" value="Genomic_DNA"/>
</dbReference>
<feature type="transmembrane region" description="Helical" evidence="1">
    <location>
        <begin position="164"/>
        <end position="182"/>
    </location>
</feature>
<accession>A0A0S7WJQ7</accession>
<dbReference type="GO" id="GO:0016020">
    <property type="term" value="C:membrane"/>
    <property type="evidence" value="ECO:0007669"/>
    <property type="project" value="InterPro"/>
</dbReference>
<protein>
    <recommendedName>
        <fullName evidence="2">EamA domain-containing protein</fullName>
    </recommendedName>
</protein>
<evidence type="ECO:0000259" key="2">
    <source>
        <dbReference type="Pfam" id="PF00892"/>
    </source>
</evidence>
<evidence type="ECO:0000313" key="3">
    <source>
        <dbReference type="EMBL" id="KPJ50342.1"/>
    </source>
</evidence>
<reference evidence="3 4" key="1">
    <citation type="journal article" date="2015" name="Microbiome">
        <title>Genomic resolution of linkages in carbon, nitrogen, and sulfur cycling among widespread estuary sediment bacteria.</title>
        <authorList>
            <person name="Baker B.J."/>
            <person name="Lazar C.S."/>
            <person name="Teske A.P."/>
            <person name="Dick G.J."/>
        </authorList>
    </citation>
    <scope>NUCLEOTIDE SEQUENCE [LARGE SCALE GENOMIC DNA]</scope>
    <source>
        <strain evidence="3">DG_26</strain>
    </source>
</reference>
<dbReference type="AlphaFoldDB" id="A0A0S7WJQ7"/>
<sequence length="276" mass="30412">MNWILFLVLNSGLNSLWGALSKRRLKQVSSVSFSLVFRAMVLPLLVIPAAIHFQLPGDPAFWLSASCSGVVGAMLTASVLEGFREDYYSTYALRNTSPLFTWILAVTFLKEPINGWVILGTLGVVGGSCFFYRSGKFSRYGLAGAVLVGINSILHKIGVSVSSAYIYPLFSYSFSIGALGLYSLFHPRRRANVRVAAKSWRDIFPLSILAFFAVIFGFLAISLAPITWVAPVARLRLVSGFLLSYFYLRERYRWRDRLIGGMLILAGAGVIAVVAT</sequence>
<feature type="transmembrane region" description="Helical" evidence="1">
    <location>
        <begin position="61"/>
        <end position="80"/>
    </location>
</feature>
<organism evidence="3 4">
    <name type="scientific">candidate division TA06 bacterium DG_26</name>
    <dbReference type="NCBI Taxonomy" id="1703771"/>
    <lineage>
        <taxon>Bacteria</taxon>
        <taxon>Bacteria division TA06</taxon>
    </lineage>
</organism>
<dbReference type="SUPFAM" id="SSF103481">
    <property type="entry name" value="Multidrug resistance efflux transporter EmrE"/>
    <property type="match status" value="1"/>
</dbReference>
<feature type="domain" description="EamA" evidence="2">
    <location>
        <begin position="141"/>
        <end position="271"/>
    </location>
</feature>
<feature type="transmembrane region" description="Helical" evidence="1">
    <location>
        <begin position="140"/>
        <end position="158"/>
    </location>
</feature>
<name>A0A0S7WJQ7_UNCT6</name>
<evidence type="ECO:0000313" key="4">
    <source>
        <dbReference type="Proteomes" id="UP000051124"/>
    </source>
</evidence>
<feature type="transmembrane region" description="Helical" evidence="1">
    <location>
        <begin position="228"/>
        <end position="246"/>
    </location>
</feature>
<gene>
    <name evidence="3" type="ORF">AMJ40_03200</name>
</gene>
<keyword evidence="1" id="KW-1133">Transmembrane helix</keyword>
<keyword evidence="1" id="KW-0472">Membrane</keyword>
<feature type="transmembrane region" description="Helical" evidence="1">
    <location>
        <begin position="258"/>
        <end position="275"/>
    </location>
</feature>
<feature type="transmembrane region" description="Helical" evidence="1">
    <location>
        <begin position="115"/>
        <end position="133"/>
    </location>
</feature>
<feature type="transmembrane region" description="Helical" evidence="1">
    <location>
        <begin position="92"/>
        <end position="109"/>
    </location>
</feature>
<feature type="transmembrane region" description="Helical" evidence="1">
    <location>
        <begin position="203"/>
        <end position="222"/>
    </location>
</feature>
<dbReference type="InterPro" id="IPR000620">
    <property type="entry name" value="EamA_dom"/>
</dbReference>